<dbReference type="Gene3D" id="3.40.50.300">
    <property type="entry name" value="P-loop containing nucleotide triphosphate hydrolases"/>
    <property type="match status" value="1"/>
</dbReference>
<accession>A0A7X6KX88</accession>
<keyword evidence="1" id="KW-0418">Kinase</keyword>
<dbReference type="GO" id="GO:0016301">
    <property type="term" value="F:kinase activity"/>
    <property type="evidence" value="ECO:0007669"/>
    <property type="project" value="UniProtKB-KW"/>
</dbReference>
<keyword evidence="2" id="KW-1185">Reference proteome</keyword>
<protein>
    <submittedName>
        <fullName evidence="1">Uridine kinase</fullName>
    </submittedName>
</protein>
<evidence type="ECO:0000313" key="1">
    <source>
        <dbReference type="EMBL" id="NKY23894.1"/>
    </source>
</evidence>
<organism evidence="1 2">
    <name type="scientific">Cellulomonas denverensis</name>
    <dbReference type="NCBI Taxonomy" id="264297"/>
    <lineage>
        <taxon>Bacteria</taxon>
        <taxon>Bacillati</taxon>
        <taxon>Actinomycetota</taxon>
        <taxon>Actinomycetes</taxon>
        <taxon>Micrococcales</taxon>
        <taxon>Cellulomonadaceae</taxon>
        <taxon>Cellulomonas</taxon>
    </lineage>
</organism>
<dbReference type="Proteomes" id="UP000581206">
    <property type="component" value="Unassembled WGS sequence"/>
</dbReference>
<evidence type="ECO:0000313" key="2">
    <source>
        <dbReference type="Proteomes" id="UP000581206"/>
    </source>
</evidence>
<dbReference type="SUPFAM" id="SSF52540">
    <property type="entry name" value="P-loop containing nucleoside triphosphate hydrolases"/>
    <property type="match status" value="1"/>
</dbReference>
<dbReference type="EMBL" id="JAAXOX010000009">
    <property type="protein sequence ID" value="NKY23894.1"/>
    <property type="molecule type" value="Genomic_DNA"/>
</dbReference>
<dbReference type="InterPro" id="IPR027417">
    <property type="entry name" value="P-loop_NTPase"/>
</dbReference>
<keyword evidence="1" id="KW-0808">Transferase</keyword>
<name>A0A7X6KX88_9CELL</name>
<dbReference type="AlphaFoldDB" id="A0A7X6KX88"/>
<reference evidence="1 2" key="1">
    <citation type="submission" date="2020-04" db="EMBL/GenBank/DDBJ databases">
        <title>MicrobeNet Type strains.</title>
        <authorList>
            <person name="Nicholson A.C."/>
        </authorList>
    </citation>
    <scope>NUCLEOTIDE SEQUENCE [LARGE SCALE GENOMIC DNA]</scope>
    <source>
        <strain evidence="1 2">ATCC BAA-788</strain>
    </source>
</reference>
<sequence>MTARVGAAPPRLGSTRLVLIDGPAGSGKTTLAAALAGALGDAPVLHMDDLYPGWSGLVAGVHRLHEEVLHPLATGRPASYRRYDWGAGELAEPHPVPATDVLLVEGCGAGSRAPSRWSSLLIWVETTDDERLARGLARDGDDARPHWLRWMTDERALYAAEDTRARADLRLDGRGYPLD</sequence>
<proteinExistence type="predicted"/>
<gene>
    <name evidence="1" type="ORF">HGA03_14580</name>
</gene>
<comment type="caution">
    <text evidence="1">The sequence shown here is derived from an EMBL/GenBank/DDBJ whole genome shotgun (WGS) entry which is preliminary data.</text>
</comment>